<keyword evidence="12" id="KW-0472">Membrane</keyword>
<evidence type="ECO:0000256" key="13">
    <source>
        <dbReference type="ARBA" id="ARBA00023139"/>
    </source>
</evidence>
<evidence type="ECO:0000256" key="7">
    <source>
        <dbReference type="ARBA" id="ARBA00022679"/>
    </source>
</evidence>
<keyword evidence="4" id="KW-1003">Cell membrane</keyword>
<organism evidence="21 22">
    <name type="scientific">Kiloniella spongiae</name>
    <dbReference type="NCBI Taxonomy" id="1489064"/>
    <lineage>
        <taxon>Bacteria</taxon>
        <taxon>Pseudomonadati</taxon>
        <taxon>Pseudomonadota</taxon>
        <taxon>Alphaproteobacteria</taxon>
        <taxon>Rhodospirillales</taxon>
        <taxon>Kiloniellaceae</taxon>
        <taxon>Kiloniella</taxon>
    </lineage>
</organism>
<keyword evidence="11 18" id="KW-0460">Magnesium</keyword>
<evidence type="ECO:0000256" key="8">
    <source>
        <dbReference type="ARBA" id="ARBA00022723"/>
    </source>
</evidence>
<name>A0A0H2MWK3_9PROT</name>
<dbReference type="Proteomes" id="UP000035444">
    <property type="component" value="Unassembled WGS sequence"/>
</dbReference>
<dbReference type="Gene3D" id="3.10.520.10">
    <property type="entry name" value="ApbE-like domains"/>
    <property type="match status" value="1"/>
</dbReference>
<evidence type="ECO:0000256" key="15">
    <source>
        <dbReference type="ARBA" id="ARBA00031306"/>
    </source>
</evidence>
<dbReference type="EC" id="2.7.1.180" evidence="2 18"/>
<dbReference type="PANTHER" id="PTHR30040">
    <property type="entry name" value="THIAMINE BIOSYNTHESIS LIPOPROTEIN APBE"/>
    <property type="match status" value="1"/>
</dbReference>
<evidence type="ECO:0000256" key="4">
    <source>
        <dbReference type="ARBA" id="ARBA00022475"/>
    </source>
</evidence>
<evidence type="ECO:0000256" key="11">
    <source>
        <dbReference type="ARBA" id="ARBA00022842"/>
    </source>
</evidence>
<evidence type="ECO:0000313" key="21">
    <source>
        <dbReference type="EMBL" id="KLN61075.1"/>
    </source>
</evidence>
<evidence type="ECO:0000256" key="20">
    <source>
        <dbReference type="SAM" id="SignalP"/>
    </source>
</evidence>
<evidence type="ECO:0000256" key="2">
    <source>
        <dbReference type="ARBA" id="ARBA00011955"/>
    </source>
</evidence>
<evidence type="ECO:0000256" key="12">
    <source>
        <dbReference type="ARBA" id="ARBA00023136"/>
    </source>
</evidence>
<dbReference type="RefSeq" id="WP_047763625.1">
    <property type="nucleotide sequence ID" value="NZ_LAQL01000005.1"/>
</dbReference>
<evidence type="ECO:0000256" key="6">
    <source>
        <dbReference type="ARBA" id="ARBA00022630"/>
    </source>
</evidence>
<dbReference type="GO" id="GO:0016740">
    <property type="term" value="F:transferase activity"/>
    <property type="evidence" value="ECO:0007669"/>
    <property type="project" value="UniProtKB-UniRule"/>
</dbReference>
<evidence type="ECO:0000256" key="17">
    <source>
        <dbReference type="ARBA" id="ARBA00060485"/>
    </source>
</evidence>
<dbReference type="GO" id="GO:0005886">
    <property type="term" value="C:plasma membrane"/>
    <property type="evidence" value="ECO:0007669"/>
    <property type="project" value="UniProtKB-SubCell"/>
</dbReference>
<evidence type="ECO:0000256" key="1">
    <source>
        <dbReference type="ARBA" id="ARBA00008282"/>
    </source>
</evidence>
<keyword evidence="5" id="KW-0997">Cell inner membrane</keyword>
<keyword evidence="13" id="KW-0564">Palmitate</keyword>
<dbReference type="OrthoDB" id="9778595at2"/>
<dbReference type="PANTHER" id="PTHR30040:SF2">
    <property type="entry name" value="FAD:PROTEIN FMN TRANSFERASE"/>
    <property type="match status" value="1"/>
</dbReference>
<proteinExistence type="inferred from homology"/>
<dbReference type="AlphaFoldDB" id="A0A0H2MWK3"/>
<evidence type="ECO:0000256" key="9">
    <source>
        <dbReference type="ARBA" id="ARBA00022729"/>
    </source>
</evidence>
<keyword evidence="14" id="KW-0449">Lipoprotein</keyword>
<evidence type="ECO:0000256" key="3">
    <source>
        <dbReference type="ARBA" id="ARBA00016337"/>
    </source>
</evidence>
<keyword evidence="8 18" id="KW-0479">Metal-binding</keyword>
<evidence type="ECO:0000256" key="16">
    <source>
        <dbReference type="ARBA" id="ARBA00048540"/>
    </source>
</evidence>
<comment type="catalytic activity">
    <reaction evidence="16 18">
        <text>L-threonyl-[protein] + FAD = FMN-L-threonyl-[protein] + AMP + H(+)</text>
        <dbReference type="Rhea" id="RHEA:36847"/>
        <dbReference type="Rhea" id="RHEA-COMP:11060"/>
        <dbReference type="Rhea" id="RHEA-COMP:11061"/>
        <dbReference type="ChEBI" id="CHEBI:15378"/>
        <dbReference type="ChEBI" id="CHEBI:30013"/>
        <dbReference type="ChEBI" id="CHEBI:57692"/>
        <dbReference type="ChEBI" id="CHEBI:74257"/>
        <dbReference type="ChEBI" id="CHEBI:456215"/>
        <dbReference type="EC" id="2.7.1.180"/>
    </reaction>
</comment>
<comment type="subcellular location">
    <subcellularLocation>
        <location evidence="17">Cell inner membrane</location>
        <topology evidence="17">Lipid-anchor</topology>
        <orientation evidence="17">Periplasmic side</orientation>
    </subcellularLocation>
</comment>
<dbReference type="STRING" id="1489064.WH96_07795"/>
<reference evidence="21 22" key="1">
    <citation type="submission" date="2015-03" db="EMBL/GenBank/DDBJ databases">
        <title>Genome Sequence of Kiloniella spongiae MEBiC09566, isolated from a marine sponge.</title>
        <authorList>
            <person name="Shao Z."/>
            <person name="Wang L."/>
            <person name="Li X."/>
        </authorList>
    </citation>
    <scope>NUCLEOTIDE SEQUENCE [LARGE SCALE GENOMIC DNA]</scope>
    <source>
        <strain evidence="21 22">MEBiC09566</strain>
    </source>
</reference>
<feature type="binding site" evidence="19">
    <location>
        <position position="300"/>
    </location>
    <ligand>
        <name>Mg(2+)</name>
        <dbReference type="ChEBI" id="CHEBI:18420"/>
    </ligand>
</feature>
<protein>
    <recommendedName>
        <fullName evidence="3 18">FAD:protein FMN transferase</fullName>
        <ecNumber evidence="2 18">2.7.1.180</ecNumber>
    </recommendedName>
    <alternativeName>
        <fullName evidence="15 18">Flavin transferase</fullName>
    </alternativeName>
</protein>
<keyword evidence="10 18" id="KW-0274">FAD</keyword>
<accession>A0A0H2MWK3</accession>
<feature type="chain" id="PRO_5039946520" description="FAD:protein FMN transferase" evidence="20">
    <location>
        <begin position="32"/>
        <end position="348"/>
    </location>
</feature>
<evidence type="ECO:0000256" key="18">
    <source>
        <dbReference type="PIRNR" id="PIRNR006268"/>
    </source>
</evidence>
<evidence type="ECO:0000256" key="10">
    <source>
        <dbReference type="ARBA" id="ARBA00022827"/>
    </source>
</evidence>
<dbReference type="SUPFAM" id="SSF143631">
    <property type="entry name" value="ApbE-like"/>
    <property type="match status" value="1"/>
</dbReference>
<feature type="binding site" evidence="19">
    <location>
        <position position="296"/>
    </location>
    <ligand>
        <name>Mg(2+)</name>
        <dbReference type="ChEBI" id="CHEBI:18420"/>
    </ligand>
</feature>
<keyword evidence="7 18" id="KW-0808">Transferase</keyword>
<comment type="cofactor">
    <cofactor evidence="19">
        <name>Mg(2+)</name>
        <dbReference type="ChEBI" id="CHEBI:18420"/>
    </cofactor>
    <cofactor evidence="19">
        <name>Mn(2+)</name>
        <dbReference type="ChEBI" id="CHEBI:29035"/>
    </cofactor>
    <text evidence="19">Magnesium. Can also use manganese.</text>
</comment>
<dbReference type="GO" id="GO:0046872">
    <property type="term" value="F:metal ion binding"/>
    <property type="evidence" value="ECO:0007669"/>
    <property type="project" value="UniProtKB-UniRule"/>
</dbReference>
<dbReference type="FunFam" id="3.10.520.10:FF:000001">
    <property type="entry name" value="FAD:protein FMN transferase"/>
    <property type="match status" value="1"/>
</dbReference>
<gene>
    <name evidence="21" type="ORF">WH96_07795</name>
</gene>
<feature type="signal peptide" evidence="20">
    <location>
        <begin position="1"/>
        <end position="31"/>
    </location>
</feature>
<comment type="similarity">
    <text evidence="1 18">Belongs to the ApbE family.</text>
</comment>
<evidence type="ECO:0000256" key="19">
    <source>
        <dbReference type="PIRSR" id="PIRSR006268-2"/>
    </source>
</evidence>
<keyword evidence="6 18" id="KW-0285">Flavoprotein</keyword>
<sequence>MPDNFLISRRNFMIMPACLAALSACKLGSSASVLKVAGFTMGTNYSIVAVDHTQTLSEEDLRKDIDKALLQVNAQLSNWDPTSEISRFNASTSTDSTAVSPALAEVMNAANTVHTASDGQFDVTLGPLIDLWGFGAADNTVQTPATEAIEAALRKSGQSRTLRISDQSLQKQTPETEIYLSAIGKGYGVDVIARKLESFGIKDFMVEIGGDLYTAGLNPDGTPWQIGIETPDAHDRTMHEVVGLSNLGMATSGDYRNYFEQDGVRYSHIIDAQTGRPITHTTASVTVLTENAMLADAWATAMLVLGKERGLKIANNLDMAVLFIERDSNATHTKFITTPSARFSDMQA</sequence>
<dbReference type="PIRSF" id="PIRSF006268">
    <property type="entry name" value="ApbE"/>
    <property type="match status" value="1"/>
</dbReference>
<feature type="binding site" evidence="19">
    <location>
        <position position="182"/>
    </location>
    <ligand>
        <name>Mg(2+)</name>
        <dbReference type="ChEBI" id="CHEBI:18420"/>
    </ligand>
</feature>
<evidence type="ECO:0000313" key="22">
    <source>
        <dbReference type="Proteomes" id="UP000035444"/>
    </source>
</evidence>
<dbReference type="EMBL" id="LAQL01000005">
    <property type="protein sequence ID" value="KLN61075.1"/>
    <property type="molecule type" value="Genomic_DNA"/>
</dbReference>
<evidence type="ECO:0000256" key="14">
    <source>
        <dbReference type="ARBA" id="ARBA00023288"/>
    </source>
</evidence>
<keyword evidence="22" id="KW-1185">Reference proteome</keyword>
<keyword evidence="9 20" id="KW-0732">Signal</keyword>
<dbReference type="Pfam" id="PF02424">
    <property type="entry name" value="ApbE"/>
    <property type="match status" value="1"/>
</dbReference>
<dbReference type="InterPro" id="IPR003374">
    <property type="entry name" value="ApbE-like_sf"/>
</dbReference>
<dbReference type="InterPro" id="IPR024932">
    <property type="entry name" value="ApbE"/>
</dbReference>
<comment type="caution">
    <text evidence="21">The sequence shown here is derived from an EMBL/GenBank/DDBJ whole genome shotgun (WGS) entry which is preliminary data.</text>
</comment>
<dbReference type="PATRIC" id="fig|1489064.4.peg.2819"/>
<evidence type="ECO:0000256" key="5">
    <source>
        <dbReference type="ARBA" id="ARBA00022519"/>
    </source>
</evidence>